<evidence type="ECO:0000256" key="1">
    <source>
        <dbReference type="ARBA" id="ARBA00022679"/>
    </source>
</evidence>
<dbReference type="PANTHER" id="PTHR43861:SF3">
    <property type="entry name" value="PUTATIVE (AFU_ORTHOLOGUE AFUA_2G14390)-RELATED"/>
    <property type="match status" value="1"/>
</dbReference>
<gene>
    <name evidence="2" type="ORF">Lupro_04760</name>
</gene>
<dbReference type="GO" id="GO:0016740">
    <property type="term" value="F:transferase activity"/>
    <property type="evidence" value="ECO:0007669"/>
    <property type="project" value="UniProtKB-KW"/>
</dbReference>
<evidence type="ECO:0008006" key="4">
    <source>
        <dbReference type="Google" id="ProtNLM"/>
    </source>
</evidence>
<protein>
    <recommendedName>
        <fullName evidence="4">Methyltransferase type 12</fullName>
    </recommendedName>
</protein>
<keyword evidence="1" id="KW-0808">Transferase</keyword>
<dbReference type="CDD" id="cd02440">
    <property type="entry name" value="AdoMet_MTases"/>
    <property type="match status" value="1"/>
</dbReference>
<dbReference type="KEGG" id="lut:Lupro_04760"/>
<dbReference type="AlphaFoldDB" id="A0A0X8G5R6"/>
<reference evidence="3" key="1">
    <citation type="submission" date="2015-12" db="EMBL/GenBank/DDBJ databases">
        <title>Complete genome sequence of Lutibacter profundus strain LP1.</title>
        <authorList>
            <person name="Wissuwa J."/>
            <person name="Le Moine Bauer S."/>
            <person name="Stokke R."/>
            <person name="Dahle H."/>
            <person name="Steen I.H."/>
        </authorList>
    </citation>
    <scope>NUCLEOTIDE SEQUENCE [LARGE SCALE GENOMIC DNA]</scope>
    <source>
        <strain evidence="3">LP1</strain>
    </source>
</reference>
<evidence type="ECO:0000313" key="3">
    <source>
        <dbReference type="Proteomes" id="UP000059672"/>
    </source>
</evidence>
<dbReference type="STRING" id="1622118.Lupro_04760"/>
<name>A0A0X8G5R6_9FLAO</name>
<dbReference type="Gene3D" id="3.40.50.150">
    <property type="entry name" value="Vaccinia Virus protein VP39"/>
    <property type="match status" value="1"/>
</dbReference>
<dbReference type="SUPFAM" id="SSF53335">
    <property type="entry name" value="S-adenosyl-L-methionine-dependent methyltransferases"/>
    <property type="match status" value="1"/>
</dbReference>
<sequence>MQHFDKQAKNWDNDPMKVKRAEIFAKEIRNYIHPKTTWNALEFGCGTGLLSYQLKDDFKTITLADNSKGMIDVLKNKIEKQSLTNFKPLLIDLLKDDLNIGKFNVVYMLMTLHHILDLNKVAKIFHALIKTDGYLCIADLVQEDGSFHANIPSFEGHNGFDKNQLSELLKNSGFKIEYYEICHVIEKKINSKIKKYPLFLMICKKAPL</sequence>
<dbReference type="PANTHER" id="PTHR43861">
    <property type="entry name" value="TRANS-ACONITATE 2-METHYLTRANSFERASE-RELATED"/>
    <property type="match status" value="1"/>
</dbReference>
<accession>A0A0X8G5R6</accession>
<dbReference type="Proteomes" id="UP000059672">
    <property type="component" value="Chromosome"/>
</dbReference>
<dbReference type="EMBL" id="CP013355">
    <property type="protein sequence ID" value="AMC10591.1"/>
    <property type="molecule type" value="Genomic_DNA"/>
</dbReference>
<evidence type="ECO:0000313" key="2">
    <source>
        <dbReference type="EMBL" id="AMC10591.1"/>
    </source>
</evidence>
<dbReference type="Pfam" id="PF13489">
    <property type="entry name" value="Methyltransf_23"/>
    <property type="match status" value="1"/>
</dbReference>
<dbReference type="OrthoDB" id="9791837at2"/>
<keyword evidence="3" id="KW-1185">Reference proteome</keyword>
<proteinExistence type="predicted"/>
<dbReference type="InterPro" id="IPR029063">
    <property type="entry name" value="SAM-dependent_MTases_sf"/>
</dbReference>
<reference evidence="2 3" key="2">
    <citation type="journal article" date="2016" name="Int. J. Syst. Evol. Microbiol.">
        <title>Lutibacter profundi sp. nov., isolated from a deep-sea hydrothermal system on the Arctic Mid-Ocean Ridge and emended description of the genus Lutibacter.</title>
        <authorList>
            <person name="Le Moine Bauer S."/>
            <person name="Roalkvam I."/>
            <person name="Steen I.H."/>
            <person name="Dahle H."/>
        </authorList>
    </citation>
    <scope>NUCLEOTIDE SEQUENCE [LARGE SCALE GENOMIC DNA]</scope>
    <source>
        <strain evidence="2 3">LP1</strain>
    </source>
</reference>
<organism evidence="2 3">
    <name type="scientific">Lutibacter profundi</name>
    <dbReference type="NCBI Taxonomy" id="1622118"/>
    <lineage>
        <taxon>Bacteria</taxon>
        <taxon>Pseudomonadati</taxon>
        <taxon>Bacteroidota</taxon>
        <taxon>Flavobacteriia</taxon>
        <taxon>Flavobacteriales</taxon>
        <taxon>Flavobacteriaceae</taxon>
        <taxon>Lutibacter</taxon>
    </lineage>
</organism>
<dbReference type="RefSeq" id="WP_068206763.1">
    <property type="nucleotide sequence ID" value="NZ_CP013355.1"/>
</dbReference>